<dbReference type="AlphaFoldDB" id="A0A023I7C8"/>
<dbReference type="RefSeq" id="YP_009027634.1">
    <property type="nucleotide sequence ID" value="NC_024050.1"/>
</dbReference>
<accession>A0A059SV10</accession>
<name>A0A023I7C8_PYRPE</name>
<accession>A0A023I7C8</accession>
<sequence length="158" mass="18709">MSIVLHFTMNNKSLIFLAIKSLDIQNQTSLTSNILNRSFDVQLNQIITDSKIMSDKDLKSIILQVLSAVKDQSLYSNDLAYNYRRRFRYYFTKMSFFRSLEKSIYNNNTLIDNVGITGLYLLYLIVEKEGYFKLCLYYKNYTFDQLINLIETKNSFYN</sequence>
<dbReference type="EMBL" id="KF515973">
    <property type="protein sequence ID" value="AHB35337.1"/>
    <property type="molecule type" value="Genomic_DNA"/>
</dbReference>
<organism evidence="1">
    <name type="scientific">Pyropia perforata</name>
    <name type="common">Red alga</name>
    <name type="synonym">Porphyra perforata</name>
    <dbReference type="NCBI Taxonomy" id="182771"/>
    <lineage>
        <taxon>Eukaryota</taxon>
        <taxon>Rhodophyta</taxon>
        <taxon>Bangiophyceae</taxon>
        <taxon>Bangiales</taxon>
        <taxon>Bangiaceae</taxon>
        <taxon>Pyropia</taxon>
    </lineage>
</organism>
<dbReference type="EMBL" id="KJ776834">
    <property type="protein sequence ID" value="AIA20962.1"/>
    <property type="molecule type" value="Genomic_DNA"/>
</dbReference>
<keyword evidence="2" id="KW-0150">Chloroplast</keyword>
<dbReference type="EMBL" id="KJ776833">
    <property type="protein sequence ID" value="AIA20753.1"/>
    <property type="molecule type" value="Genomic_DNA"/>
</dbReference>
<evidence type="ECO:0000313" key="1">
    <source>
        <dbReference type="EMBL" id="AGV01114.1"/>
    </source>
</evidence>
<dbReference type="EMBL" id="KJ776828">
    <property type="protein sequence ID" value="AIA19708.1"/>
    <property type="molecule type" value="Genomic_DNA"/>
</dbReference>
<reference evidence="1" key="1">
    <citation type="journal article" date="2014" name="Sci. Rep.">
        <title>Minimally destructive sampling of type specimens of Pyropia (Bangiales, Rhodophyta) recovers complete plastid and mitochondrial genomes.</title>
        <authorList>
            <person name="Hughey J.R."/>
            <person name="Gabrielson P.W."/>
            <person name="Rohmer L."/>
            <person name="Tortolani J."/>
            <person name="Silva M."/>
            <person name="Miller K.A."/>
            <person name="Young J.D."/>
            <person name="Martell C."/>
            <person name="Ruediger E."/>
        </authorList>
    </citation>
    <scope>NUCLEOTIDE SEQUENCE</scope>
    <source>
        <strain evidence="1">LD 13037</strain>
    </source>
</reference>
<protein>
    <submittedName>
        <fullName evidence="1">Uncharacterized protein</fullName>
    </submittedName>
</protein>
<geneLocation type="plastid" evidence="1"/>
<dbReference type="EMBL" id="KJ776832">
    <property type="protein sequence ID" value="AIA20544.1"/>
    <property type="molecule type" value="Genomic_DNA"/>
</dbReference>
<dbReference type="EMBL" id="KJ776831">
    <property type="protein sequence ID" value="AIA20335.1"/>
    <property type="molecule type" value="Genomic_DNA"/>
</dbReference>
<dbReference type="GeneID" id="19221716"/>
<dbReference type="EMBL" id="KJ776827">
    <property type="protein sequence ID" value="AIA19499.1"/>
    <property type="molecule type" value="Genomic_DNA"/>
</dbReference>
<dbReference type="EMBL" id="KC904971">
    <property type="protein sequence ID" value="AGV01114.1"/>
    <property type="molecule type" value="Genomic_DNA"/>
</dbReference>
<evidence type="ECO:0000313" key="2">
    <source>
        <dbReference type="EMBL" id="AHB35337.1"/>
    </source>
</evidence>
<dbReference type="EMBL" id="KJ776835">
    <property type="protein sequence ID" value="AIA21171.1"/>
    <property type="molecule type" value="Genomic_DNA"/>
</dbReference>
<proteinExistence type="predicted"/>
<dbReference type="EMBL" id="KJ776829">
    <property type="protein sequence ID" value="AIA19917.1"/>
    <property type="molecule type" value="Genomic_DNA"/>
</dbReference>
<keyword evidence="1" id="KW-0934">Plastid</keyword>
<gene>
    <name evidence="1" type="primary">orf148</name>
</gene>